<feature type="compositionally biased region" description="Acidic residues" evidence="1">
    <location>
        <begin position="42"/>
        <end position="53"/>
    </location>
</feature>
<dbReference type="EMBL" id="HBIC01055648">
    <property type="protein sequence ID" value="CAE0299694.1"/>
    <property type="molecule type" value="Transcribed_RNA"/>
</dbReference>
<gene>
    <name evidence="2" type="ORF">SELO1098_LOCUS28548</name>
</gene>
<name>A0A7S3HN43_9STRA</name>
<organism evidence="2">
    <name type="scientific">Spumella elongata</name>
    <dbReference type="NCBI Taxonomy" id="89044"/>
    <lineage>
        <taxon>Eukaryota</taxon>
        <taxon>Sar</taxon>
        <taxon>Stramenopiles</taxon>
        <taxon>Ochrophyta</taxon>
        <taxon>Chrysophyceae</taxon>
        <taxon>Chromulinales</taxon>
        <taxon>Chromulinaceae</taxon>
        <taxon>Spumella</taxon>
    </lineage>
</organism>
<protein>
    <submittedName>
        <fullName evidence="2">Uncharacterized protein</fullName>
    </submittedName>
</protein>
<sequence>MCNLSLCCPKRFAVVEDIVEAVDKPKPKKDRRRRRKKRRQEEDEDDDSDEDGPGDLRAVADNQDQAPPALGNDASAEKQVLEGALRDAGIVAPTSRPEESPPPPAG</sequence>
<dbReference type="AlphaFoldDB" id="A0A7S3HN43"/>
<proteinExistence type="predicted"/>
<evidence type="ECO:0000256" key="1">
    <source>
        <dbReference type="SAM" id="MobiDB-lite"/>
    </source>
</evidence>
<accession>A0A7S3HN43</accession>
<feature type="region of interest" description="Disordered" evidence="1">
    <location>
        <begin position="20"/>
        <end position="106"/>
    </location>
</feature>
<evidence type="ECO:0000313" key="2">
    <source>
        <dbReference type="EMBL" id="CAE0299694.1"/>
    </source>
</evidence>
<feature type="compositionally biased region" description="Basic residues" evidence="1">
    <location>
        <begin position="26"/>
        <end position="38"/>
    </location>
</feature>
<reference evidence="2" key="1">
    <citation type="submission" date="2021-01" db="EMBL/GenBank/DDBJ databases">
        <authorList>
            <person name="Corre E."/>
            <person name="Pelletier E."/>
            <person name="Niang G."/>
            <person name="Scheremetjew M."/>
            <person name="Finn R."/>
            <person name="Kale V."/>
            <person name="Holt S."/>
            <person name="Cochrane G."/>
            <person name="Meng A."/>
            <person name="Brown T."/>
            <person name="Cohen L."/>
        </authorList>
    </citation>
    <scope>NUCLEOTIDE SEQUENCE</scope>
    <source>
        <strain evidence="2">CCAP 955/1</strain>
    </source>
</reference>